<dbReference type="InterPro" id="IPR003822">
    <property type="entry name" value="PAH"/>
</dbReference>
<proteinExistence type="predicted"/>
<dbReference type="PROSITE" id="PS51477">
    <property type="entry name" value="PAH"/>
    <property type="match status" value="2"/>
</dbReference>
<evidence type="ECO:0000256" key="1">
    <source>
        <dbReference type="ARBA" id="ARBA00004123"/>
    </source>
</evidence>
<keyword evidence="2" id="KW-0678">Repressor</keyword>
<evidence type="ECO:0000256" key="5">
    <source>
        <dbReference type="PROSITE-ProRule" id="PRU00810"/>
    </source>
</evidence>
<dbReference type="PANTHER" id="PTHR12346">
    <property type="entry name" value="SIN3B-RELATED"/>
    <property type="match status" value="1"/>
</dbReference>
<name>A0A7J7LPW7_9MAGN</name>
<dbReference type="PANTHER" id="PTHR12346:SF0">
    <property type="entry name" value="SIN3A, ISOFORM G"/>
    <property type="match status" value="1"/>
</dbReference>
<comment type="caution">
    <text evidence="8">The sequence shown here is derived from an EMBL/GenBank/DDBJ whole genome shotgun (WGS) entry which is preliminary data.</text>
</comment>
<dbReference type="Proteomes" id="UP000541444">
    <property type="component" value="Unassembled WGS sequence"/>
</dbReference>
<dbReference type="OrthoDB" id="10265969at2759"/>
<comment type="subcellular location">
    <subcellularLocation>
        <location evidence="1 5">Nucleus</location>
    </subcellularLocation>
</comment>
<dbReference type="AlphaFoldDB" id="A0A7J7LPW7"/>
<organism evidence="8 9">
    <name type="scientific">Kingdonia uniflora</name>
    <dbReference type="NCBI Taxonomy" id="39325"/>
    <lineage>
        <taxon>Eukaryota</taxon>
        <taxon>Viridiplantae</taxon>
        <taxon>Streptophyta</taxon>
        <taxon>Embryophyta</taxon>
        <taxon>Tracheophyta</taxon>
        <taxon>Spermatophyta</taxon>
        <taxon>Magnoliopsida</taxon>
        <taxon>Ranunculales</taxon>
        <taxon>Circaeasteraceae</taxon>
        <taxon>Kingdonia</taxon>
    </lineage>
</organism>
<dbReference type="SMART" id="SM00761">
    <property type="entry name" value="HDAC_interact"/>
    <property type="match status" value="1"/>
</dbReference>
<keyword evidence="4 5" id="KW-0539">Nucleus</keyword>
<dbReference type="InterPro" id="IPR039774">
    <property type="entry name" value="Sin3-like"/>
</dbReference>
<dbReference type="InterPro" id="IPR013194">
    <property type="entry name" value="HDAC_interact_dom"/>
</dbReference>
<evidence type="ECO:0000256" key="6">
    <source>
        <dbReference type="SAM" id="MobiDB-lite"/>
    </source>
</evidence>
<dbReference type="EMBL" id="JACGCM010002114">
    <property type="protein sequence ID" value="KAF6144609.1"/>
    <property type="molecule type" value="Genomic_DNA"/>
</dbReference>
<dbReference type="GO" id="GO:0003714">
    <property type="term" value="F:transcription corepressor activity"/>
    <property type="evidence" value="ECO:0007669"/>
    <property type="project" value="InterPro"/>
</dbReference>
<reference evidence="8 9" key="1">
    <citation type="journal article" date="2020" name="IScience">
        <title>Genome Sequencing of the Endangered Kingdonia uniflora (Circaeasteraceae, Ranunculales) Reveals Potential Mechanisms of Evolutionary Specialization.</title>
        <authorList>
            <person name="Sun Y."/>
            <person name="Deng T."/>
            <person name="Zhang A."/>
            <person name="Moore M.J."/>
            <person name="Landis J.B."/>
            <person name="Lin N."/>
            <person name="Zhang H."/>
            <person name="Zhang X."/>
            <person name="Huang J."/>
            <person name="Zhang X."/>
            <person name="Sun H."/>
            <person name="Wang H."/>
        </authorList>
    </citation>
    <scope>NUCLEOTIDE SEQUENCE [LARGE SCALE GENOMIC DNA]</scope>
    <source>
        <strain evidence="8">TB1705</strain>
        <tissue evidence="8">Leaf</tissue>
    </source>
</reference>
<dbReference type="GO" id="GO:0000785">
    <property type="term" value="C:chromatin"/>
    <property type="evidence" value="ECO:0007669"/>
    <property type="project" value="TreeGrafter"/>
</dbReference>
<feature type="domain" description="Histone deacetylase interacting" evidence="7">
    <location>
        <begin position="368"/>
        <end position="468"/>
    </location>
</feature>
<evidence type="ECO:0000313" key="9">
    <source>
        <dbReference type="Proteomes" id="UP000541444"/>
    </source>
</evidence>
<accession>A0A7J7LPW7</accession>
<dbReference type="FunFam" id="1.20.1160.11:FF:000001">
    <property type="entry name" value="Paired amphipathic helix protein Sin3"/>
    <property type="match status" value="1"/>
</dbReference>
<dbReference type="Pfam" id="PF08295">
    <property type="entry name" value="Sin3_corepress"/>
    <property type="match status" value="1"/>
</dbReference>
<evidence type="ECO:0000256" key="3">
    <source>
        <dbReference type="ARBA" id="ARBA00022737"/>
    </source>
</evidence>
<dbReference type="FunFam" id="1.20.1160.11:FF:000003">
    <property type="entry name" value="Paired amphipathic helix SIN3-like protein"/>
    <property type="match status" value="1"/>
</dbReference>
<dbReference type="GO" id="GO:0000118">
    <property type="term" value="C:histone deacetylase complex"/>
    <property type="evidence" value="ECO:0007669"/>
    <property type="project" value="TreeGrafter"/>
</dbReference>
<protein>
    <recommendedName>
        <fullName evidence="7">Histone deacetylase interacting domain-containing protein</fullName>
    </recommendedName>
</protein>
<gene>
    <name evidence="8" type="ORF">GIB67_006101</name>
</gene>
<dbReference type="Gene3D" id="1.20.1160.11">
    <property type="entry name" value="Paired amphipathic helix"/>
    <property type="match status" value="2"/>
</dbReference>
<dbReference type="InterPro" id="IPR036600">
    <property type="entry name" value="PAH_sf"/>
</dbReference>
<evidence type="ECO:0000256" key="2">
    <source>
        <dbReference type="ARBA" id="ARBA00022491"/>
    </source>
</evidence>
<dbReference type="GO" id="GO:0000122">
    <property type="term" value="P:negative regulation of transcription by RNA polymerase II"/>
    <property type="evidence" value="ECO:0007669"/>
    <property type="project" value="TreeGrafter"/>
</dbReference>
<dbReference type="SUPFAM" id="SSF47762">
    <property type="entry name" value="PAH2 domain"/>
    <property type="match status" value="2"/>
</dbReference>
<evidence type="ECO:0000259" key="7">
    <source>
        <dbReference type="SMART" id="SM00761"/>
    </source>
</evidence>
<keyword evidence="9" id="KW-1185">Reference proteome</keyword>
<dbReference type="Pfam" id="PF02671">
    <property type="entry name" value="PAH"/>
    <property type="match status" value="2"/>
</dbReference>
<feature type="region of interest" description="Disordered" evidence="6">
    <location>
        <begin position="336"/>
        <end position="357"/>
    </location>
</feature>
<sequence>MKISGDNNQGYCGYGQHQFLGGGKHSVTTNDSLAYLNAVKNVFKDEKYKYEEFVEVLKDYKKERLQIQILIARVVDLFQGHGDLILGFNVFLPKDFKIKGLETDEPRGRKRVQFDDAIQFMDKIKTRFPDDGSMSKSFFSVLDMYHKGSKSIIEIYEEVAVLFRDNQDLLQEFLQFLPVSSLPDPAHHAQSERTVSFLHQNEKISANFASRRMKREKRKRNTVYHAELDLSVDHPDLDYEKLATKKHNKREKDRKEDSRTYHSRYNREMDQTSMIDFNNVERHPKKQKLSPGIVERVTQKTSRGAYKQDFHFGGKVEKVLHNSKGHLTIPVQLEDRDTEHGSELEKDGDCTRDEKGTSEPISDFDLYDYKSCNPSYQPLSKINRTLYGTKRTMLDDPVLNDCCVLVTRRSKDHSFKHPSKSQYEKCQFRCEDDRFELDMVMQYVKSTITCVEDLLDKIKANAVGTDGPICIGDYFKAMNLRSIQYLYGDRGLDVIEGLRQNANISLPIVLARLKQKQQEWSRSRLECNQIWASVNPKKSTESSSSVTGDAVNTVC</sequence>
<evidence type="ECO:0000256" key="4">
    <source>
        <dbReference type="ARBA" id="ARBA00023242"/>
    </source>
</evidence>
<keyword evidence="3" id="KW-0677">Repeat</keyword>
<evidence type="ECO:0000313" key="8">
    <source>
        <dbReference type="EMBL" id="KAF6144609.1"/>
    </source>
</evidence>